<evidence type="ECO:0000256" key="3">
    <source>
        <dbReference type="ARBA" id="ARBA00022679"/>
    </source>
</evidence>
<dbReference type="GO" id="GO:0061630">
    <property type="term" value="F:ubiquitin protein ligase activity"/>
    <property type="evidence" value="ECO:0007669"/>
    <property type="project" value="UniProtKB-EC"/>
</dbReference>
<dbReference type="Gene3D" id="3.90.1750.10">
    <property type="entry name" value="Hect, E3 ligase catalytic domains"/>
    <property type="match status" value="1"/>
</dbReference>
<accession>A0A9P4U198</accession>
<feature type="region of interest" description="Disordered" evidence="6">
    <location>
        <begin position="1"/>
        <end position="41"/>
    </location>
</feature>
<dbReference type="GO" id="GO:0006511">
    <property type="term" value="P:ubiquitin-dependent protein catabolic process"/>
    <property type="evidence" value="ECO:0007669"/>
    <property type="project" value="TreeGrafter"/>
</dbReference>
<feature type="domain" description="HECT" evidence="7">
    <location>
        <begin position="786"/>
        <end position="1168"/>
    </location>
</feature>
<evidence type="ECO:0000259" key="7">
    <source>
        <dbReference type="PROSITE" id="PS50237"/>
    </source>
</evidence>
<dbReference type="EC" id="2.3.2.26" evidence="2"/>
<evidence type="ECO:0000313" key="8">
    <source>
        <dbReference type="EMBL" id="KAF2434449.1"/>
    </source>
</evidence>
<evidence type="ECO:0000256" key="5">
    <source>
        <dbReference type="PROSITE-ProRule" id="PRU00104"/>
    </source>
</evidence>
<dbReference type="InterPro" id="IPR000569">
    <property type="entry name" value="HECT_dom"/>
</dbReference>
<dbReference type="EMBL" id="MU007016">
    <property type="protein sequence ID" value="KAF2434449.1"/>
    <property type="molecule type" value="Genomic_DNA"/>
</dbReference>
<dbReference type="SUPFAM" id="SSF56204">
    <property type="entry name" value="Hect, E3 ligase catalytic domain"/>
    <property type="match status" value="1"/>
</dbReference>
<evidence type="ECO:0000256" key="1">
    <source>
        <dbReference type="ARBA" id="ARBA00000885"/>
    </source>
</evidence>
<dbReference type="SMART" id="SM00119">
    <property type="entry name" value="HECTc"/>
    <property type="match status" value="1"/>
</dbReference>
<dbReference type="InterPro" id="IPR035983">
    <property type="entry name" value="Hect_E3_ubiquitin_ligase"/>
</dbReference>
<dbReference type="FunFam" id="3.30.2410.10:FF:000011">
    <property type="entry name" value="Putative Ubiquitin-protein ligase E3C"/>
    <property type="match status" value="1"/>
</dbReference>
<keyword evidence="4 5" id="KW-0833">Ubl conjugation pathway</keyword>
<organism evidence="8 9">
    <name type="scientific">Tothia fuscella</name>
    <dbReference type="NCBI Taxonomy" id="1048955"/>
    <lineage>
        <taxon>Eukaryota</taxon>
        <taxon>Fungi</taxon>
        <taxon>Dikarya</taxon>
        <taxon>Ascomycota</taxon>
        <taxon>Pezizomycotina</taxon>
        <taxon>Dothideomycetes</taxon>
        <taxon>Pleosporomycetidae</taxon>
        <taxon>Venturiales</taxon>
        <taxon>Cylindrosympodiaceae</taxon>
        <taxon>Tothia</taxon>
    </lineage>
</organism>
<dbReference type="Gene3D" id="3.30.2160.10">
    <property type="entry name" value="Hect, E3 ligase catalytic domain"/>
    <property type="match status" value="1"/>
</dbReference>
<evidence type="ECO:0000256" key="2">
    <source>
        <dbReference type="ARBA" id="ARBA00012485"/>
    </source>
</evidence>
<comment type="caution">
    <text evidence="8">The sequence shown here is derived from an EMBL/GenBank/DDBJ whole genome shotgun (WGS) entry which is preliminary data.</text>
</comment>
<sequence>MFQTFSGSSRKPRQVNLSGRRTDASAVKAAQQERENRQKERDRLKAAKLAQRLWRGHHTRSLIRQEWRDEWDSEEEAIMEDAYPSQNIALQQLQRLVHFVRLQDGEDVERLRKYVKRLRLSLQNSDIICAGGPWPMAYLRLRKLVLTAIPNAEGDLLFELETLAFIGKQIPECAADGVKTLYRTMAGVVHQACTKGELDKLLMGLVLRILTAPLQTFTASSLKIYEAFACEFLTLADITESPFHPNWLDALAERVNYKLLASALSPLVSTEDFHGFTRMKDGKNRLTLLGCFIYFHRHAHQFKNAQAYSSHKDFVHVISALLSSVANDVDLDDLEDAKLIKNKKGRLLNPFAQEQIISLVNQESIGSLLWGASNSSSRPVSPHKMNSEAKQLANYALTLLRFFPRRADEIRMWLYMGSTSADSATKTPAIKFFWQAARNCMVFNNISRDSGSAVRLLKLQPSRDGNSTNHAHMIWVQDNWRVILVFLELYTFVLKLMDDEEFFSGSSAESLSSEGSWARQNALALDDIKDLTVFLKNLGFTMYFHAKEIVEEQQPHSEVATLSSYFKVDVEWEEFPSLPKTPETAIAGLSGISIDYVKGLVTGLLRMLHERDSRRKFLPKDHWLMTTHFDMTSFIPDVVAEDENMHRIQEEDDEDIEPAGDDSTLEDTNLHFVGTARDRSIRYHERLERQQRKASRKRYLQTVAPRSEILQNMPFFIPFNTRVHIFREFVRRDQAKRRHGLVDAELWRINMMNTFDASGHNNLARHTATIRRKHEFEDAYDQFYQLKEGLKEPIQITFMDQFGGQEAGIDGGGVTKEFLTSVTSQAFSPSEHLDLFIENEQHLLFPNPAAVEEQKEVLYQMGLTERDQHFRDTLKDLSQRYEFLGRIIGKCLYEGILVDINFAGFFLLKWALFGGANAAARESNYRANLNDLRDLDEDLYKGLIQLKNYTGNVEDFSLNFTVSDEIRTNIATGAVKTITSELKPNGAQEAVTNSNRLVYISYIARYRLALQPRIQTQAFLQGLSSMIAPHWLAMFNQSELQTLIGGTSSSIDVSDLRRNTEYGGLYSIGDDGLEHPTIQLFWSVLESLTDKERRAVLKFVTSTPRAPLLGFGSLNPKFSIRDSSADEARLPSTSTCVNLLKLPRYKSEGLLKEKLLYAVFSGAGFDLS</sequence>
<proteinExistence type="predicted"/>
<dbReference type="CDD" id="cd00078">
    <property type="entry name" value="HECTc"/>
    <property type="match status" value="1"/>
</dbReference>
<feature type="compositionally biased region" description="Polar residues" evidence="6">
    <location>
        <begin position="1"/>
        <end position="19"/>
    </location>
</feature>
<evidence type="ECO:0000256" key="6">
    <source>
        <dbReference type="SAM" id="MobiDB-lite"/>
    </source>
</evidence>
<keyword evidence="3" id="KW-0808">Transferase</keyword>
<evidence type="ECO:0000313" key="9">
    <source>
        <dbReference type="Proteomes" id="UP000800235"/>
    </source>
</evidence>
<evidence type="ECO:0000256" key="4">
    <source>
        <dbReference type="ARBA" id="ARBA00022786"/>
    </source>
</evidence>
<dbReference type="FunFam" id="3.30.2160.10:FF:000002">
    <property type="entry name" value="Putative Ubiquitin-protein ligase E3C"/>
    <property type="match status" value="1"/>
</dbReference>
<dbReference type="Proteomes" id="UP000800235">
    <property type="component" value="Unassembled WGS sequence"/>
</dbReference>
<feature type="active site" description="Glycyl thioester intermediate" evidence="5">
    <location>
        <position position="1136"/>
    </location>
</feature>
<keyword evidence="9" id="KW-1185">Reference proteome</keyword>
<comment type="catalytic activity">
    <reaction evidence="1">
        <text>S-ubiquitinyl-[E2 ubiquitin-conjugating enzyme]-L-cysteine + [acceptor protein]-L-lysine = [E2 ubiquitin-conjugating enzyme]-L-cysteine + N(6)-ubiquitinyl-[acceptor protein]-L-lysine.</text>
        <dbReference type="EC" id="2.3.2.26"/>
    </reaction>
</comment>
<dbReference type="OrthoDB" id="8068875at2759"/>
<dbReference type="InterPro" id="IPR044611">
    <property type="entry name" value="E3A/B/C-like"/>
</dbReference>
<reference evidence="8" key="1">
    <citation type="journal article" date="2020" name="Stud. Mycol.">
        <title>101 Dothideomycetes genomes: a test case for predicting lifestyles and emergence of pathogens.</title>
        <authorList>
            <person name="Haridas S."/>
            <person name="Albert R."/>
            <person name="Binder M."/>
            <person name="Bloem J."/>
            <person name="Labutti K."/>
            <person name="Salamov A."/>
            <person name="Andreopoulos B."/>
            <person name="Baker S."/>
            <person name="Barry K."/>
            <person name="Bills G."/>
            <person name="Bluhm B."/>
            <person name="Cannon C."/>
            <person name="Castanera R."/>
            <person name="Culley D."/>
            <person name="Daum C."/>
            <person name="Ezra D."/>
            <person name="Gonzalez J."/>
            <person name="Henrissat B."/>
            <person name="Kuo A."/>
            <person name="Liang C."/>
            <person name="Lipzen A."/>
            <person name="Lutzoni F."/>
            <person name="Magnuson J."/>
            <person name="Mondo S."/>
            <person name="Nolan M."/>
            <person name="Ohm R."/>
            <person name="Pangilinan J."/>
            <person name="Park H.-J."/>
            <person name="Ramirez L."/>
            <person name="Alfaro M."/>
            <person name="Sun H."/>
            <person name="Tritt A."/>
            <person name="Yoshinaga Y."/>
            <person name="Zwiers L.-H."/>
            <person name="Turgeon B."/>
            <person name="Goodwin S."/>
            <person name="Spatafora J."/>
            <person name="Crous P."/>
            <person name="Grigoriev I."/>
        </authorList>
    </citation>
    <scope>NUCLEOTIDE SEQUENCE</scope>
    <source>
        <strain evidence="8">CBS 130266</strain>
    </source>
</reference>
<protein>
    <recommendedName>
        <fullName evidence="2">HECT-type E3 ubiquitin transferase</fullName>
        <ecNumber evidence="2">2.3.2.26</ecNumber>
    </recommendedName>
</protein>
<dbReference type="PANTHER" id="PTHR45700">
    <property type="entry name" value="UBIQUITIN-PROTEIN LIGASE E3C"/>
    <property type="match status" value="1"/>
</dbReference>
<dbReference type="PROSITE" id="PS50237">
    <property type="entry name" value="HECT"/>
    <property type="match status" value="1"/>
</dbReference>
<name>A0A9P4U198_9PEZI</name>
<dbReference type="Pfam" id="PF00632">
    <property type="entry name" value="HECT"/>
    <property type="match status" value="1"/>
</dbReference>
<dbReference type="PANTHER" id="PTHR45700:SF2">
    <property type="entry name" value="UBIQUITIN-PROTEIN LIGASE E3C"/>
    <property type="match status" value="1"/>
</dbReference>
<feature type="compositionally biased region" description="Basic and acidic residues" evidence="6">
    <location>
        <begin position="31"/>
        <end position="41"/>
    </location>
</feature>
<dbReference type="PROSITE" id="PS50096">
    <property type="entry name" value="IQ"/>
    <property type="match status" value="1"/>
</dbReference>
<gene>
    <name evidence="8" type="ORF">EJ08DRAFT_685832</name>
</gene>
<dbReference type="GO" id="GO:0000209">
    <property type="term" value="P:protein polyubiquitination"/>
    <property type="evidence" value="ECO:0007669"/>
    <property type="project" value="InterPro"/>
</dbReference>
<dbReference type="AlphaFoldDB" id="A0A9P4U198"/>
<dbReference type="Gene3D" id="3.30.2410.10">
    <property type="entry name" value="Hect, E3 ligase catalytic domain"/>
    <property type="match status" value="1"/>
</dbReference>